<gene>
    <name evidence="1" type="ORF">ACE05E_03215</name>
</gene>
<evidence type="ECO:0000313" key="1">
    <source>
        <dbReference type="EMBL" id="MFB2714483.1"/>
    </source>
</evidence>
<keyword evidence="2" id="KW-1185">Reference proteome</keyword>
<dbReference type="EMBL" id="JBHFLD010000003">
    <property type="protein sequence ID" value="MFB2714483.1"/>
    <property type="molecule type" value="Genomic_DNA"/>
</dbReference>
<dbReference type="RefSeq" id="WP_374786756.1">
    <property type="nucleotide sequence ID" value="NZ_JBHFLB010000003.1"/>
</dbReference>
<reference evidence="1 2" key="1">
    <citation type="submission" date="2024-09" db="EMBL/GenBank/DDBJ databases">
        <title>Draft genome sequences of 6 high pH adapted Marinobacter shengliensis sp. isolated from Mariana forearc serpentinite mud volcanoes.</title>
        <authorList>
            <person name="Elkassas S."/>
            <person name="Serres M."/>
            <person name="Michael N."/>
            <person name="Amina P."/>
            <person name="Teodora Z."/>
            <person name="Julie H."/>
        </authorList>
    </citation>
    <scope>NUCLEOTIDE SEQUENCE [LARGE SCALE GENOMIC DNA]</scope>
    <source>
        <strain evidence="1 2">EB4</strain>
    </source>
</reference>
<comment type="caution">
    <text evidence="1">The sequence shown here is derived from an EMBL/GenBank/DDBJ whole genome shotgun (WGS) entry which is preliminary data.</text>
</comment>
<evidence type="ECO:0000313" key="2">
    <source>
        <dbReference type="Proteomes" id="UP001576762"/>
    </source>
</evidence>
<accession>A0ABV4W3F9</accession>
<dbReference type="Proteomes" id="UP001576762">
    <property type="component" value="Unassembled WGS sequence"/>
</dbReference>
<name>A0ABV4W3F9_9GAMM</name>
<protein>
    <submittedName>
        <fullName evidence="1">CxxxxCH/CxxCH domain-containing protein</fullName>
    </submittedName>
</protein>
<organism evidence="1 2">
    <name type="scientific">Marinobacter shengliensis</name>
    <dbReference type="NCBI Taxonomy" id="1389223"/>
    <lineage>
        <taxon>Bacteria</taxon>
        <taxon>Pseudomonadati</taxon>
        <taxon>Pseudomonadota</taxon>
        <taxon>Gammaproteobacteria</taxon>
        <taxon>Pseudomonadales</taxon>
        <taxon>Marinobacteraceae</taxon>
        <taxon>Marinobacter</taxon>
    </lineage>
</organism>
<proteinExistence type="predicted"/>
<sequence>MKYRRCRSIYCHRRGARSALPCAS</sequence>